<keyword evidence="10" id="KW-1185">Reference proteome</keyword>
<evidence type="ECO:0000256" key="4">
    <source>
        <dbReference type="ARBA" id="ARBA00023136"/>
    </source>
</evidence>
<feature type="transmembrane region" description="Helical" evidence="7">
    <location>
        <begin position="216"/>
        <end position="237"/>
    </location>
</feature>
<name>A0A3B0J2B1_DROGU</name>
<dbReference type="GO" id="GO:0016020">
    <property type="term" value="C:membrane"/>
    <property type="evidence" value="ECO:0007669"/>
    <property type="project" value="UniProtKB-SubCell"/>
</dbReference>
<evidence type="ECO:0000313" key="10">
    <source>
        <dbReference type="Proteomes" id="UP000268350"/>
    </source>
</evidence>
<evidence type="ECO:0000256" key="2">
    <source>
        <dbReference type="ARBA" id="ARBA00022692"/>
    </source>
</evidence>
<keyword evidence="9" id="KW-0762">Sugar transport</keyword>
<dbReference type="PANTHER" id="PTHR23503">
    <property type="entry name" value="SOLUTE CARRIER FAMILY 2"/>
    <property type="match status" value="1"/>
</dbReference>
<feature type="domain" description="Major facilitator superfamily (MFS) profile" evidence="8">
    <location>
        <begin position="45"/>
        <end position="489"/>
    </location>
</feature>
<dbReference type="EMBL" id="OUUW01000001">
    <property type="protein sequence ID" value="SPP75245.1"/>
    <property type="molecule type" value="Genomic_DNA"/>
</dbReference>
<evidence type="ECO:0000256" key="5">
    <source>
        <dbReference type="ARBA" id="ARBA00023180"/>
    </source>
</evidence>
<evidence type="ECO:0000256" key="3">
    <source>
        <dbReference type="ARBA" id="ARBA00022989"/>
    </source>
</evidence>
<sequence>MNMANKSYPAESQQLYPQPTRVELLSPQTETNQKPGWSKLLLLVAFATTFGGAVSTGYCIGVINAPSKLMKIWCNQTLHDNYGSNLSETGLDLLWSSIVSVFLVGGAIGSLGGAGAANKFGRKACYLICGALFSVGAVLFFFCRAANSVEMLLIGRFIVGLASGLVTATLPMYLSEVAPLALRGTLGVFCAVGVTGGVVVGQVCSLADVFGTADLWHYALTAYMGLIIVCYLPSYLFPESPKFLYIVKGNRAAAKRELQRLRGEGAEELIAQELAEMEAEANAKVQTSSFCDVLRDSRLLLPLVIVCCFHGGQQLSGINAIFYYSVSIFEKAGLSTVNAQWANLGAGCLNLAVSLLGPWLMAYYNRRTLMMFSCAMCSVFLFTIAFVLYYIDFVSWFAIACIFCIMGYIFFYQFGLGPIPYFIGSELFEVAPRSVAMSMGSLASWTCNFIIGISFPSLQNAWGAFVFLPFSITCVLLCLLTKFYLPETRGRDPSEVAPLVSNGFRSKVK</sequence>
<evidence type="ECO:0000259" key="8">
    <source>
        <dbReference type="PROSITE" id="PS50850"/>
    </source>
</evidence>
<dbReference type="InterPro" id="IPR045263">
    <property type="entry name" value="GLUT"/>
</dbReference>
<evidence type="ECO:0000256" key="1">
    <source>
        <dbReference type="ARBA" id="ARBA00004141"/>
    </source>
</evidence>
<dbReference type="InterPro" id="IPR036259">
    <property type="entry name" value="MFS_trans_sf"/>
</dbReference>
<dbReference type="InterPro" id="IPR003663">
    <property type="entry name" value="Sugar/inositol_transpt"/>
</dbReference>
<feature type="transmembrane region" description="Helical" evidence="7">
    <location>
        <begin position="40"/>
        <end position="63"/>
    </location>
</feature>
<dbReference type="PROSITE" id="PS00217">
    <property type="entry name" value="SUGAR_TRANSPORT_2"/>
    <property type="match status" value="1"/>
</dbReference>
<keyword evidence="5" id="KW-0325">Glycoprotein</keyword>
<dbReference type="Pfam" id="PF00083">
    <property type="entry name" value="Sugar_tr"/>
    <property type="match status" value="1"/>
</dbReference>
<dbReference type="STRING" id="7266.A0A3B0J2B1"/>
<feature type="transmembrane region" description="Helical" evidence="7">
    <location>
        <begin position="153"/>
        <end position="174"/>
    </location>
</feature>
<dbReference type="CDD" id="cd17357">
    <property type="entry name" value="MFS_GLUT_Class1_2_like"/>
    <property type="match status" value="1"/>
</dbReference>
<protein>
    <submittedName>
        <fullName evidence="9">Blast:Solute carrier family 2, facilitated glucose transporter member 1</fullName>
    </submittedName>
</protein>
<dbReference type="Gene3D" id="1.20.1250.20">
    <property type="entry name" value="MFS general substrate transporter like domains"/>
    <property type="match status" value="1"/>
</dbReference>
<proteinExistence type="inferred from homology"/>
<feature type="transmembrane region" description="Helical" evidence="7">
    <location>
        <begin position="435"/>
        <end position="455"/>
    </location>
</feature>
<evidence type="ECO:0000256" key="7">
    <source>
        <dbReference type="SAM" id="Phobius"/>
    </source>
</evidence>
<organism evidence="9 10">
    <name type="scientific">Drosophila guanche</name>
    <name type="common">Fruit fly</name>
    <dbReference type="NCBI Taxonomy" id="7266"/>
    <lineage>
        <taxon>Eukaryota</taxon>
        <taxon>Metazoa</taxon>
        <taxon>Ecdysozoa</taxon>
        <taxon>Arthropoda</taxon>
        <taxon>Hexapoda</taxon>
        <taxon>Insecta</taxon>
        <taxon>Pterygota</taxon>
        <taxon>Neoptera</taxon>
        <taxon>Endopterygota</taxon>
        <taxon>Diptera</taxon>
        <taxon>Brachycera</taxon>
        <taxon>Muscomorpha</taxon>
        <taxon>Ephydroidea</taxon>
        <taxon>Drosophilidae</taxon>
        <taxon>Drosophila</taxon>
        <taxon>Sophophora</taxon>
    </lineage>
</organism>
<dbReference type="GO" id="GO:0015149">
    <property type="term" value="F:hexose transmembrane transporter activity"/>
    <property type="evidence" value="ECO:0007669"/>
    <property type="project" value="TreeGrafter"/>
</dbReference>
<feature type="transmembrane region" description="Helical" evidence="7">
    <location>
        <begin position="461"/>
        <end position="485"/>
    </location>
</feature>
<dbReference type="NCBIfam" id="TIGR00879">
    <property type="entry name" value="SP"/>
    <property type="match status" value="1"/>
</dbReference>
<reference evidence="10" key="1">
    <citation type="submission" date="2018-01" db="EMBL/GenBank/DDBJ databases">
        <authorList>
            <person name="Alioto T."/>
            <person name="Alioto T."/>
        </authorList>
    </citation>
    <scope>NUCLEOTIDE SEQUENCE [LARGE SCALE GENOMIC DNA]</scope>
</reference>
<dbReference type="SUPFAM" id="SSF103473">
    <property type="entry name" value="MFS general substrate transporter"/>
    <property type="match status" value="1"/>
</dbReference>
<keyword evidence="6" id="KW-0813">Transport</keyword>
<dbReference type="PANTHER" id="PTHR23503:SF127">
    <property type="entry name" value="FI08437P-RELATED"/>
    <property type="match status" value="1"/>
</dbReference>
<feature type="transmembrane region" description="Helical" evidence="7">
    <location>
        <begin position="344"/>
        <end position="362"/>
    </location>
</feature>
<dbReference type="Proteomes" id="UP000268350">
    <property type="component" value="Unassembled WGS sequence"/>
</dbReference>
<keyword evidence="3 7" id="KW-1133">Transmembrane helix</keyword>
<dbReference type="InterPro" id="IPR020846">
    <property type="entry name" value="MFS_dom"/>
</dbReference>
<evidence type="ECO:0000313" key="9">
    <source>
        <dbReference type="EMBL" id="SPP75245.1"/>
    </source>
</evidence>
<feature type="transmembrane region" description="Helical" evidence="7">
    <location>
        <begin position="124"/>
        <end position="147"/>
    </location>
</feature>
<dbReference type="OrthoDB" id="4540492at2759"/>
<accession>A0A3B0J2B1</accession>
<dbReference type="PROSITE" id="PS50850">
    <property type="entry name" value="MFS"/>
    <property type="match status" value="1"/>
</dbReference>
<feature type="transmembrane region" description="Helical" evidence="7">
    <location>
        <begin position="397"/>
        <end position="423"/>
    </location>
</feature>
<feature type="transmembrane region" description="Helical" evidence="7">
    <location>
        <begin position="186"/>
        <end position="210"/>
    </location>
</feature>
<gene>
    <name evidence="9" type="ORF">DGUA_6G003021</name>
</gene>
<keyword evidence="2 7" id="KW-0812">Transmembrane</keyword>
<dbReference type="InterPro" id="IPR005829">
    <property type="entry name" value="Sugar_transporter_CS"/>
</dbReference>
<evidence type="ECO:0000256" key="6">
    <source>
        <dbReference type="RuleBase" id="RU003346"/>
    </source>
</evidence>
<feature type="transmembrane region" description="Helical" evidence="7">
    <location>
        <begin position="369"/>
        <end position="391"/>
    </location>
</feature>
<comment type="subcellular location">
    <subcellularLocation>
        <location evidence="1">Membrane</location>
        <topology evidence="1">Multi-pass membrane protein</topology>
    </subcellularLocation>
</comment>
<dbReference type="PRINTS" id="PR00171">
    <property type="entry name" value="SUGRTRNSPORT"/>
</dbReference>
<dbReference type="AlphaFoldDB" id="A0A3B0J2B1"/>
<dbReference type="InterPro" id="IPR005828">
    <property type="entry name" value="MFS_sugar_transport-like"/>
</dbReference>
<comment type="similarity">
    <text evidence="6">Belongs to the major facilitator superfamily. Sugar transporter (TC 2.A.1.1) family.</text>
</comment>
<feature type="transmembrane region" description="Helical" evidence="7">
    <location>
        <begin position="93"/>
        <end position="117"/>
    </location>
</feature>
<keyword evidence="4 7" id="KW-0472">Membrane</keyword>